<feature type="signal peptide" evidence="13">
    <location>
        <begin position="1"/>
        <end position="20"/>
    </location>
</feature>
<keyword evidence="6 12" id="KW-0472">Membrane</keyword>
<dbReference type="KEGG" id="ssc:102166962"/>
<evidence type="ECO:0000256" key="8">
    <source>
        <dbReference type="ARBA" id="ARBA00023170"/>
    </source>
</evidence>
<dbReference type="RefSeq" id="XP_005670298.1">
    <property type="nucleotide sequence ID" value="XM_005670241.3"/>
</dbReference>
<dbReference type="PANTHER" id="PTHR25466">
    <property type="entry name" value="T-LYMPHOCYTE ACTIVATION ANTIGEN"/>
    <property type="match status" value="1"/>
</dbReference>
<evidence type="ECO:0000256" key="7">
    <source>
        <dbReference type="ARBA" id="ARBA00023157"/>
    </source>
</evidence>
<evidence type="ECO:0000256" key="11">
    <source>
        <dbReference type="SAM" id="MobiDB-lite"/>
    </source>
</evidence>
<evidence type="ECO:0000256" key="10">
    <source>
        <dbReference type="ARBA" id="ARBA00023319"/>
    </source>
</evidence>
<dbReference type="SUPFAM" id="SSF48726">
    <property type="entry name" value="Immunoglobulin"/>
    <property type="match status" value="3"/>
</dbReference>
<keyword evidence="15" id="KW-1185">Reference proteome</keyword>
<dbReference type="RefSeq" id="XP_005670303.1">
    <property type="nucleotide sequence ID" value="XM_005670246.3"/>
</dbReference>
<dbReference type="FunFam" id="2.60.40.10:FF:001051">
    <property type="entry name" value="HERV-H LTR-associating 2"/>
    <property type="match status" value="1"/>
</dbReference>
<dbReference type="GO" id="GO:0005102">
    <property type="term" value="F:signaling receptor binding"/>
    <property type="evidence" value="ECO:0000318"/>
    <property type="project" value="GO_Central"/>
</dbReference>
<comment type="subcellular location">
    <subcellularLocation>
        <location evidence="1">Cell membrane</location>
        <topology evidence="1">Single-pass type I membrane protein</topology>
    </subcellularLocation>
</comment>
<organism evidence="14 15">
    <name type="scientific">Sus scrofa</name>
    <name type="common">Pig</name>
    <dbReference type="NCBI Taxonomy" id="9823"/>
    <lineage>
        <taxon>Eukaryota</taxon>
        <taxon>Metazoa</taxon>
        <taxon>Chordata</taxon>
        <taxon>Craniata</taxon>
        <taxon>Vertebrata</taxon>
        <taxon>Euteleostomi</taxon>
        <taxon>Mammalia</taxon>
        <taxon>Eutheria</taxon>
        <taxon>Laurasiatheria</taxon>
        <taxon>Artiodactyla</taxon>
        <taxon>Suina</taxon>
        <taxon>Suidae</taxon>
        <taxon>Sus</taxon>
    </lineage>
</organism>
<dbReference type="RefSeq" id="XP_020926096.1">
    <property type="nucleotide sequence ID" value="XM_021070437.1"/>
</dbReference>
<keyword evidence="3 12" id="KW-0812">Transmembrane</keyword>
<sequence length="409" mass="46119">MKAQAVLSFFFTLIPSLCGSQDTFFLASFSPLSTMSEQVVIGRLDEDVILPCSFESGPDIVIHWKNQDNYYLYSYYKESDQLEKQDPKFINRTSLFHGQIHNGNASLSFRRLSLQDEGIYVCYVGTSSRKKINKVVLKVGAFVTPVMKYEKKNTNSFLICNVLSVYPYPIITWKVDDTPISENSVEEVESLGAFCINSGVNITRSNSSYQCAIENTLLKQTWRGKWTMKDGFRKMQSENVLLSCEPENSFFLPTQDFVVTWSKVGSETSSVLAYFLNSSQKTVVNEPRLSWNKELINRHNFSLTLKDLSLSDSGEYLCNISSSNYTLLTIQTLHVEVDQRTVVRIILPILVAVLAATLVLSVVTSKLRRCICSCPEEHSTNQRSCNAGTAEETRALSDHPASIRNEGRS</sequence>
<feature type="chain" id="PRO_5044005875" evidence="13">
    <location>
        <begin position="21"/>
        <end position="409"/>
    </location>
</feature>
<dbReference type="FunFam" id="2.60.40.10:FF:000142">
    <property type="entry name" value="V-set domain-containing T-cell activation inhibitor 1"/>
    <property type="match status" value="1"/>
</dbReference>
<dbReference type="InterPro" id="IPR003598">
    <property type="entry name" value="Ig_sub2"/>
</dbReference>
<evidence type="ECO:0000256" key="9">
    <source>
        <dbReference type="ARBA" id="ARBA00023180"/>
    </source>
</evidence>
<evidence type="ECO:0000256" key="13">
    <source>
        <dbReference type="SAM" id="SignalP"/>
    </source>
</evidence>
<dbReference type="GO" id="GO:0031295">
    <property type="term" value="P:T cell costimulation"/>
    <property type="evidence" value="ECO:0007669"/>
    <property type="project" value="Ensembl"/>
</dbReference>
<evidence type="ECO:0000256" key="4">
    <source>
        <dbReference type="ARBA" id="ARBA00022729"/>
    </source>
</evidence>
<reference evidence="14" key="2">
    <citation type="journal article" date="2020" name="Gigascience">
        <title>An improved pig reference genome sequence to enable pig genetics and genomics research.</title>
        <authorList>
            <person name="Warr A."/>
            <person name="Affara N."/>
            <person name="Aken B."/>
            <person name="Beiki H."/>
            <person name="Bickhart D.M."/>
            <person name="Billis K."/>
            <person name="Chow W."/>
            <person name="Eory L."/>
            <person name="Finlayson H.A."/>
            <person name="Flicek P."/>
            <person name="Giron C.G."/>
            <person name="Griffin D.K."/>
            <person name="Hall R."/>
            <person name="Hannum G."/>
            <person name="Hourlier T."/>
            <person name="Howe K."/>
            <person name="Hume D.A."/>
            <person name="Izuogu O."/>
            <person name="Kim K."/>
            <person name="Koren S."/>
            <person name="Liu H."/>
            <person name="Manchanda N."/>
            <person name="Martin F.J."/>
            <person name="Nonneman D.J."/>
            <person name="O'Connor R.E."/>
            <person name="Phillippy A.M."/>
            <person name="Rohrer G.A."/>
            <person name="Rosen B.D."/>
            <person name="Rund L.A."/>
            <person name="Sargent C.A."/>
            <person name="Schook L.B."/>
            <person name="Schroeder S.G."/>
            <person name="Schwartz A.S."/>
            <person name="Skinner B.M."/>
            <person name="Talbot R."/>
            <person name="Tseng E."/>
            <person name="Tuggle C.K."/>
            <person name="Watson M."/>
            <person name="Smith T.P.L."/>
            <person name="Archibald A.L."/>
        </authorList>
    </citation>
    <scope>NUCLEOTIDE SEQUENCE [LARGE SCALE GENOMIC DNA]</scope>
    <source>
        <strain evidence="14">Duroc</strain>
    </source>
</reference>
<keyword evidence="5 12" id="KW-1133">Transmembrane helix</keyword>
<keyword evidence="4 13" id="KW-0732">Signal</keyword>
<reference evidence="15" key="1">
    <citation type="submission" date="2009-11" db="EMBL/GenBank/DDBJ databases">
        <authorList>
            <consortium name="Porcine genome sequencing project"/>
        </authorList>
    </citation>
    <scope>NUCLEOTIDE SEQUENCE [LARGE SCALE GENOMIC DNA]</scope>
    <source>
        <strain evidence="15">Duroc</strain>
    </source>
</reference>
<dbReference type="RefSeq" id="XP_020926097.1">
    <property type="nucleotide sequence ID" value="XM_021070438.1"/>
</dbReference>
<dbReference type="GeneTree" id="ENSGT00940000162944"/>
<dbReference type="RefSeq" id="XP_020926095.1">
    <property type="nucleotide sequence ID" value="XM_021070436.1"/>
</dbReference>
<dbReference type="RefSeq" id="XP_005670302.1">
    <property type="nucleotide sequence ID" value="XM_005670245.3"/>
</dbReference>
<dbReference type="SMART" id="SM00408">
    <property type="entry name" value="IGc2"/>
    <property type="match status" value="2"/>
</dbReference>
<dbReference type="Pfam" id="PF07686">
    <property type="entry name" value="V-set"/>
    <property type="match status" value="2"/>
</dbReference>
<dbReference type="InterPro" id="IPR003599">
    <property type="entry name" value="Ig_sub"/>
</dbReference>
<keyword evidence="2" id="KW-1003">Cell membrane</keyword>
<dbReference type="InterPro" id="IPR007110">
    <property type="entry name" value="Ig-like_dom"/>
</dbReference>
<reference evidence="14" key="3">
    <citation type="submission" date="2025-08" db="UniProtKB">
        <authorList>
            <consortium name="Ensembl"/>
        </authorList>
    </citation>
    <scope>IDENTIFICATION</scope>
</reference>
<dbReference type="GO" id="GO:0050852">
    <property type="term" value="P:T cell receptor signaling pathway"/>
    <property type="evidence" value="ECO:0000318"/>
    <property type="project" value="GO_Central"/>
</dbReference>
<keyword evidence="8" id="KW-0675">Receptor</keyword>
<protein>
    <submittedName>
        <fullName evidence="14">HHLA2 member of B7 family</fullName>
    </submittedName>
</protein>
<evidence type="ECO:0000256" key="3">
    <source>
        <dbReference type="ARBA" id="ARBA00022692"/>
    </source>
</evidence>
<feature type="transmembrane region" description="Helical" evidence="12">
    <location>
        <begin position="345"/>
        <end position="363"/>
    </location>
</feature>
<dbReference type="Gene3D" id="2.60.40.10">
    <property type="entry name" value="Immunoglobulins"/>
    <property type="match status" value="3"/>
</dbReference>
<dbReference type="GO" id="GO:0042104">
    <property type="term" value="P:positive regulation of activated T cell proliferation"/>
    <property type="evidence" value="ECO:0007669"/>
    <property type="project" value="Ensembl"/>
</dbReference>
<dbReference type="FunFam" id="2.60.40.10:FF:001310">
    <property type="entry name" value="HERV-H LTR-associating 2"/>
    <property type="match status" value="1"/>
</dbReference>
<dbReference type="CTD" id="11148"/>
<evidence type="ECO:0000256" key="12">
    <source>
        <dbReference type="SAM" id="Phobius"/>
    </source>
</evidence>
<name>A0A4X1SPN2_PIG</name>
<dbReference type="GO" id="GO:0001817">
    <property type="term" value="P:regulation of cytokine production"/>
    <property type="evidence" value="ECO:0000318"/>
    <property type="project" value="GO_Central"/>
</dbReference>
<dbReference type="GO" id="GO:0001819">
    <property type="term" value="P:positive regulation of cytokine production"/>
    <property type="evidence" value="ECO:0007669"/>
    <property type="project" value="Ensembl"/>
</dbReference>
<evidence type="ECO:0000313" key="14">
    <source>
        <dbReference type="Ensembl" id="ENSSSCP00000020031.4"/>
    </source>
</evidence>
<proteinExistence type="predicted"/>
<dbReference type="PROSITE" id="PS50835">
    <property type="entry name" value="IG_LIKE"/>
    <property type="match status" value="3"/>
</dbReference>
<dbReference type="RefSeq" id="XP_013837923.1">
    <property type="nucleotide sequence ID" value="XM_013982469.2"/>
</dbReference>
<dbReference type="Ensembl" id="ENSSSCT00000024843.4">
    <property type="protein sequence ID" value="ENSSSCP00000020031.4"/>
    <property type="gene ID" value="ENSSSCG00000027275.4"/>
</dbReference>
<dbReference type="InterPro" id="IPR013783">
    <property type="entry name" value="Ig-like_fold"/>
</dbReference>
<gene>
    <name evidence="14" type="primary">HHLA2</name>
</gene>
<dbReference type="InterPro" id="IPR051713">
    <property type="entry name" value="T-cell_Activation_Regulation"/>
</dbReference>
<dbReference type="SMART" id="SM00409">
    <property type="entry name" value="IG"/>
    <property type="match status" value="2"/>
</dbReference>
<evidence type="ECO:0000256" key="1">
    <source>
        <dbReference type="ARBA" id="ARBA00004251"/>
    </source>
</evidence>
<accession>A0A4X1SPN2</accession>
<keyword evidence="9" id="KW-0325">Glycoprotein</keyword>
<keyword evidence="10" id="KW-0393">Immunoglobulin domain</keyword>
<dbReference type="GO" id="GO:0009897">
    <property type="term" value="C:external side of plasma membrane"/>
    <property type="evidence" value="ECO:0000318"/>
    <property type="project" value="GO_Central"/>
</dbReference>
<evidence type="ECO:0000256" key="6">
    <source>
        <dbReference type="ARBA" id="ARBA00023136"/>
    </source>
</evidence>
<dbReference type="HOGENOM" id="CLU_040810_1_0_1"/>
<feature type="region of interest" description="Disordered" evidence="11">
    <location>
        <begin position="377"/>
        <end position="409"/>
    </location>
</feature>
<dbReference type="InterPro" id="IPR036179">
    <property type="entry name" value="Ig-like_dom_sf"/>
</dbReference>
<evidence type="ECO:0000256" key="2">
    <source>
        <dbReference type="ARBA" id="ARBA00022475"/>
    </source>
</evidence>
<dbReference type="InterPro" id="IPR013106">
    <property type="entry name" value="Ig_V-set"/>
</dbReference>
<accession>I3L7M5</accession>
<evidence type="ECO:0000256" key="5">
    <source>
        <dbReference type="ARBA" id="ARBA00022989"/>
    </source>
</evidence>
<dbReference type="PANTHER" id="PTHR25466:SF14">
    <property type="entry name" value="BUTYROPHILIN SUBFAMILY 2 MEMBER A2-LIKE-RELATED"/>
    <property type="match status" value="1"/>
</dbReference>
<evidence type="ECO:0000313" key="15">
    <source>
        <dbReference type="Proteomes" id="UP000008227"/>
    </source>
</evidence>
<dbReference type="RefSeq" id="XP_005670299.1">
    <property type="nucleotide sequence ID" value="XM_005670242.3"/>
</dbReference>
<dbReference type="Proteomes" id="UP000008227">
    <property type="component" value="Chromosome 13"/>
</dbReference>
<dbReference type="SMART" id="SM00406">
    <property type="entry name" value="IGv"/>
    <property type="match status" value="2"/>
</dbReference>
<reference evidence="14" key="4">
    <citation type="submission" date="2025-09" db="UniProtKB">
        <authorList>
            <consortium name="Ensembl"/>
        </authorList>
    </citation>
    <scope>IDENTIFICATION</scope>
</reference>
<keyword evidence="7" id="KW-1015">Disulfide bond</keyword>
<dbReference type="AlphaFoldDB" id="A0A4X1SPN2"/>
<dbReference type="GeneID" id="102166962"/>
<dbReference type="OrthoDB" id="9983389at2759"/>